<reference evidence="1 2" key="1">
    <citation type="journal article" date="2011" name="BMC Genomics">
        <title>Insight into cross-talk between intra-amoebal pathogens.</title>
        <authorList>
            <person name="Gimenez G."/>
            <person name="Bertelli C."/>
            <person name="Moliner C."/>
            <person name="Robert C."/>
            <person name="Raoult D."/>
            <person name="Fournier P.E."/>
            <person name="Greub G."/>
        </authorList>
    </citation>
    <scope>NUCLEOTIDE SEQUENCE [LARGE SCALE GENOMIC DNA]</scope>
    <source>
        <strain evidence="1 2">LLAP12</strain>
    </source>
</reference>
<dbReference type="InParanoid" id="G9EIX4"/>
<dbReference type="EMBL" id="JH413793">
    <property type="protein sequence ID" value="EHL32892.1"/>
    <property type="molecule type" value="Genomic_DNA"/>
</dbReference>
<keyword evidence="2" id="KW-1185">Reference proteome</keyword>
<protein>
    <submittedName>
        <fullName evidence="1">Uncharacterized protein</fullName>
    </submittedName>
</protein>
<dbReference type="AlphaFoldDB" id="G9EIX4"/>
<dbReference type="RefSeq" id="WP_006869121.1">
    <property type="nucleotide sequence ID" value="NZ_JH413793.1"/>
</dbReference>
<proteinExistence type="predicted"/>
<dbReference type="OrthoDB" id="9962508at2"/>
<evidence type="ECO:0000313" key="2">
    <source>
        <dbReference type="Proteomes" id="UP000002770"/>
    </source>
</evidence>
<name>G9EIX4_9GAMM</name>
<accession>G9EIX4</accession>
<dbReference type="Proteomes" id="UP000002770">
    <property type="component" value="Unassembled WGS sequence"/>
</dbReference>
<dbReference type="STRING" id="658187.LDG_5131"/>
<evidence type="ECO:0000313" key="1">
    <source>
        <dbReference type="EMBL" id="EHL32892.1"/>
    </source>
</evidence>
<organism evidence="1 2">
    <name type="scientific">Legionella drancourtii LLAP12</name>
    <dbReference type="NCBI Taxonomy" id="658187"/>
    <lineage>
        <taxon>Bacteria</taxon>
        <taxon>Pseudomonadati</taxon>
        <taxon>Pseudomonadota</taxon>
        <taxon>Gammaproteobacteria</taxon>
        <taxon>Legionellales</taxon>
        <taxon>Legionellaceae</taxon>
        <taxon>Legionella</taxon>
    </lineage>
</organism>
<sequence length="45" mass="5237">MLISQTSLEEVKEKAALESHIPQKKFINAQHCEHIFDLDALLNRF</sequence>
<dbReference type="HOGENOM" id="CLU_3201482_0_0_6"/>
<gene>
    <name evidence="1" type="ORF">LDG_5131</name>
</gene>